<dbReference type="InterPro" id="IPR003767">
    <property type="entry name" value="Malate/L-lactate_DH-like"/>
</dbReference>
<name>A0A846QWJ4_9FLAO</name>
<evidence type="ECO:0000256" key="1">
    <source>
        <dbReference type="ARBA" id="ARBA00023002"/>
    </source>
</evidence>
<keyword evidence="3" id="KW-1185">Reference proteome</keyword>
<evidence type="ECO:0000313" key="3">
    <source>
        <dbReference type="Proteomes" id="UP000590442"/>
    </source>
</evidence>
<dbReference type="AlphaFoldDB" id="A0A846QWJ4"/>
<dbReference type="InterPro" id="IPR043143">
    <property type="entry name" value="Mal/L-sulf/L-lact_DH-like_NADP"/>
</dbReference>
<gene>
    <name evidence="2" type="ORF">GGR42_002839</name>
</gene>
<proteinExistence type="predicted"/>
<dbReference type="Proteomes" id="UP000590442">
    <property type="component" value="Unassembled WGS sequence"/>
</dbReference>
<dbReference type="EC" id="1.1.1.130" evidence="2"/>
<dbReference type="EMBL" id="JAATJJ010000002">
    <property type="protein sequence ID" value="NJB72348.1"/>
    <property type="molecule type" value="Genomic_DNA"/>
</dbReference>
<organism evidence="2 3">
    <name type="scientific">Saonia flava</name>
    <dbReference type="NCBI Taxonomy" id="523696"/>
    <lineage>
        <taxon>Bacteria</taxon>
        <taxon>Pseudomonadati</taxon>
        <taxon>Bacteroidota</taxon>
        <taxon>Flavobacteriia</taxon>
        <taxon>Flavobacteriales</taxon>
        <taxon>Flavobacteriaceae</taxon>
        <taxon>Saonia</taxon>
    </lineage>
</organism>
<dbReference type="InterPro" id="IPR036111">
    <property type="entry name" value="Mal/L-sulfo/L-lacto_DH-like_sf"/>
</dbReference>
<dbReference type="Gene3D" id="1.10.1530.10">
    <property type="match status" value="1"/>
</dbReference>
<dbReference type="Pfam" id="PF02615">
    <property type="entry name" value="Ldh_2"/>
    <property type="match status" value="1"/>
</dbReference>
<protein>
    <submittedName>
        <fullName evidence="2">3-dehydro-L-gulonate 2-dehydrogenase</fullName>
        <ecNumber evidence="2">1.1.1.130</ecNumber>
    </submittedName>
</protein>
<dbReference type="PANTHER" id="PTHR11091:SF3">
    <property type="entry name" value="2,3-DIKETO-L-GULONATE REDUCTASE"/>
    <property type="match status" value="1"/>
</dbReference>
<dbReference type="Gene3D" id="3.30.1370.60">
    <property type="entry name" value="Hypothetical oxidoreductase yiak, domain 2"/>
    <property type="match status" value="1"/>
</dbReference>
<dbReference type="GO" id="GO:0047559">
    <property type="term" value="F:3-dehydro-L-gulonate 2-dehydrogenase activity"/>
    <property type="evidence" value="ECO:0007669"/>
    <property type="project" value="UniProtKB-EC"/>
</dbReference>
<dbReference type="PANTHER" id="PTHR11091">
    <property type="entry name" value="OXIDOREDUCTASE-RELATED"/>
    <property type="match status" value="1"/>
</dbReference>
<reference evidence="2 3" key="1">
    <citation type="submission" date="2020-03" db="EMBL/GenBank/DDBJ databases">
        <title>Genomic Encyclopedia of Type Strains, Phase IV (KMG-IV): sequencing the most valuable type-strain genomes for metagenomic binning, comparative biology and taxonomic classification.</title>
        <authorList>
            <person name="Goeker M."/>
        </authorList>
    </citation>
    <scope>NUCLEOTIDE SEQUENCE [LARGE SCALE GENOMIC DNA]</scope>
    <source>
        <strain evidence="2 3">DSM 29762</strain>
    </source>
</reference>
<evidence type="ECO:0000313" key="2">
    <source>
        <dbReference type="EMBL" id="NJB72348.1"/>
    </source>
</evidence>
<dbReference type="SUPFAM" id="SSF89733">
    <property type="entry name" value="L-sulfolactate dehydrogenase-like"/>
    <property type="match status" value="1"/>
</dbReference>
<accession>A0A846QWJ4</accession>
<sequence length="339" mass="38371">MTDKDIRITSKQMQDTLYKLFVKYKFTKERAKIMANVHTESTLVGVSSHGINRVPLFIDYVQKGIIKIDAEAEKVETFGSIERWDGNFGPGVINATKCTDRAIELAKEHGMGMVALRNTNHWMRGGTYGRQAADANCISIIFTNTQPNMPPWGGKYSRIGNNPLVVSIPRKQGHIVLDMSISQFAFGKINDYKLRGEKLPYFGGWDDNHELSNDPEKILKKERGLPIGYWKGSALSMVLDMLATLLSAGDSTYKISLNELETGISQVYLCIFPEVFNDKNLQQKLINEIIDYTHDVEPMHPGDKTYYPGEQSSKTRTRNLKKGIPVNHNIWQKIVLLLE</sequence>
<comment type="caution">
    <text evidence="2">The sequence shown here is derived from an EMBL/GenBank/DDBJ whole genome shotgun (WGS) entry which is preliminary data.</text>
</comment>
<dbReference type="RefSeq" id="WP_167965284.1">
    <property type="nucleotide sequence ID" value="NZ_JAATJJ010000002.1"/>
</dbReference>
<dbReference type="NCBIfam" id="NF009750">
    <property type="entry name" value="PRK13260.1"/>
    <property type="match status" value="1"/>
</dbReference>
<keyword evidence="1 2" id="KW-0560">Oxidoreductase</keyword>
<dbReference type="InterPro" id="IPR043144">
    <property type="entry name" value="Mal/L-sulf/L-lact_DH-like_ah"/>
</dbReference>